<accession>A0A7X0RV74</accession>
<dbReference type="Pfam" id="PF09039">
    <property type="entry name" value="HTH_Tnp_Mu_2"/>
    <property type="match status" value="1"/>
</dbReference>
<evidence type="ECO:0000259" key="3">
    <source>
        <dbReference type="PROSITE" id="PS50994"/>
    </source>
</evidence>
<feature type="compositionally biased region" description="Basic and acidic residues" evidence="2">
    <location>
        <begin position="634"/>
        <end position="650"/>
    </location>
</feature>
<sequence>MQAVLTVSKLASLMGVSDRYVRMKIDRGEIKGQQTQTAEGRGRRGYVIPVSTLSVELQRKFWTSDAEAAQEIAPEPETPAKQDDLQPGINYTLAELKNAVGEAKFESMLQEAEAKLSIIKEAMNPPDGVERTYWINTLANRYGRSAATLYRDIERYQEFGVLGLMRKNRLLTQGPQRSSIDEEVEKLIRAMYLARTKPKPAHIFRETLKICETKGYRPPSRASVFRYLADMEQFEPDLCCYAREGDETYWKRFAEKASRKEPDFVNQVWMGDHHKLDLFIAYQGKAVRPWMTVWFDVTSRVVVGWTLAINANGRTIALALRNAMLPKRIQGEDGAEDVLEIGGIPGMLYIDNGEDYKAQMRQGREHEGWELSRETRGICASLDIKVQFATPYHPWAKGQVERFFGTFTDQFARYQPGWCGANNKARPEGFDEKALLAKGQLMDLDELTERVETYLYEYHMTEHRTLGMTPLQKHFSVPKIRPGFADERALDICLMDVDKAAVTANGIERFGTRGKKRYYWHPELPAYAGQKVIIRYDPNRIGELLIFHPKTGRYLFSATNKELLAFDASKDDIKELEKRRSQQRKLIRQTLLQTRASVESITNERKAAGTRVTTAKNTPAVGNVRPMLGTEQVVRQRDDEAKKSKMKRQDKASVFEDYILREGTEG</sequence>
<dbReference type="InterPro" id="IPR001584">
    <property type="entry name" value="Integrase_cat-core"/>
</dbReference>
<dbReference type="EMBL" id="JACJVP010000032">
    <property type="protein sequence ID" value="MBB6672990.1"/>
    <property type="molecule type" value="Genomic_DNA"/>
</dbReference>
<evidence type="ECO:0000256" key="2">
    <source>
        <dbReference type="SAM" id="MobiDB-lite"/>
    </source>
</evidence>
<evidence type="ECO:0000256" key="1">
    <source>
        <dbReference type="SAM" id="Coils"/>
    </source>
</evidence>
<feature type="domain" description="Integrase catalytic" evidence="3">
    <location>
        <begin position="258"/>
        <end position="478"/>
    </location>
</feature>
<dbReference type="Gene3D" id="1.10.10.60">
    <property type="entry name" value="Homeodomain-like"/>
    <property type="match status" value="1"/>
</dbReference>
<comment type="caution">
    <text evidence="4">The sequence shown here is derived from an EMBL/GenBank/DDBJ whole genome shotgun (WGS) entry which is preliminary data.</text>
</comment>
<dbReference type="InterPro" id="IPR009004">
    <property type="entry name" value="Transposase_Mu_C"/>
</dbReference>
<dbReference type="RefSeq" id="WP_185670837.1">
    <property type="nucleotide sequence ID" value="NZ_JACJVP010000032.1"/>
</dbReference>
<evidence type="ECO:0000313" key="5">
    <source>
        <dbReference type="Proteomes" id="UP000547209"/>
    </source>
</evidence>
<dbReference type="SUPFAM" id="SSF50610">
    <property type="entry name" value="mu transposase, C-terminal domain"/>
    <property type="match status" value="1"/>
</dbReference>
<dbReference type="PANTHER" id="PTHR35004">
    <property type="entry name" value="TRANSPOSASE RV3428C-RELATED"/>
    <property type="match status" value="1"/>
</dbReference>
<dbReference type="GO" id="GO:0015074">
    <property type="term" value="P:DNA integration"/>
    <property type="evidence" value="ECO:0007669"/>
    <property type="project" value="InterPro"/>
</dbReference>
<dbReference type="SUPFAM" id="SSF46689">
    <property type="entry name" value="Homeodomain-like"/>
    <property type="match status" value="1"/>
</dbReference>
<dbReference type="Gene3D" id="3.30.420.10">
    <property type="entry name" value="Ribonuclease H-like superfamily/Ribonuclease H"/>
    <property type="match status" value="1"/>
</dbReference>
<dbReference type="SUPFAM" id="SSF53098">
    <property type="entry name" value="Ribonuclease H-like"/>
    <property type="match status" value="1"/>
</dbReference>
<feature type="region of interest" description="Disordered" evidence="2">
    <location>
        <begin position="620"/>
        <end position="650"/>
    </location>
</feature>
<dbReference type="InterPro" id="IPR036397">
    <property type="entry name" value="RNaseH_sf"/>
</dbReference>
<proteinExistence type="predicted"/>
<dbReference type="Gene3D" id="2.30.30.130">
    <property type="entry name" value="Transposase, Mu, C-terminal"/>
    <property type="match status" value="1"/>
</dbReference>
<dbReference type="InterPro" id="IPR015126">
    <property type="entry name" value="Mu_I-gamma"/>
</dbReference>
<dbReference type="Proteomes" id="UP000547209">
    <property type="component" value="Unassembled WGS sequence"/>
</dbReference>
<name>A0A7X0RV74_9BACL</name>
<dbReference type="GO" id="GO:0003676">
    <property type="term" value="F:nucleic acid binding"/>
    <property type="evidence" value="ECO:0007669"/>
    <property type="project" value="InterPro"/>
</dbReference>
<gene>
    <name evidence="4" type="ORF">H7C19_20115</name>
</gene>
<dbReference type="InterPro" id="IPR012337">
    <property type="entry name" value="RNaseH-like_sf"/>
</dbReference>
<dbReference type="InterPro" id="IPR015378">
    <property type="entry name" value="Transposase-like_Mu_C"/>
</dbReference>
<reference evidence="4 5" key="1">
    <citation type="submission" date="2020-08" db="EMBL/GenBank/DDBJ databases">
        <title>Cohnella phylogeny.</title>
        <authorList>
            <person name="Dunlap C."/>
        </authorList>
    </citation>
    <scope>NUCLEOTIDE SEQUENCE [LARGE SCALE GENOMIC DNA]</scope>
    <source>
        <strain evidence="4 5">DSM 28246</strain>
    </source>
</reference>
<protein>
    <submittedName>
        <fullName evidence="4">DDE-type integrase/transposase/recombinase</fullName>
    </submittedName>
</protein>
<keyword evidence="1" id="KW-0175">Coiled coil</keyword>
<dbReference type="InterPro" id="IPR009057">
    <property type="entry name" value="Homeodomain-like_sf"/>
</dbReference>
<keyword evidence="5" id="KW-1185">Reference proteome</keyword>
<dbReference type="PANTHER" id="PTHR35004:SF6">
    <property type="entry name" value="TRANSPOSASE"/>
    <property type="match status" value="1"/>
</dbReference>
<feature type="coiled-coil region" evidence="1">
    <location>
        <begin position="566"/>
        <end position="593"/>
    </location>
</feature>
<organism evidence="4 5">
    <name type="scientific">Cohnella nanjingensis</name>
    <dbReference type="NCBI Taxonomy" id="1387779"/>
    <lineage>
        <taxon>Bacteria</taxon>
        <taxon>Bacillati</taxon>
        <taxon>Bacillota</taxon>
        <taxon>Bacilli</taxon>
        <taxon>Bacillales</taxon>
        <taxon>Paenibacillaceae</taxon>
        <taxon>Cohnella</taxon>
    </lineage>
</organism>
<evidence type="ECO:0000313" key="4">
    <source>
        <dbReference type="EMBL" id="MBB6672990.1"/>
    </source>
</evidence>
<dbReference type="AlphaFoldDB" id="A0A7X0RV74"/>
<dbReference type="PROSITE" id="PS50994">
    <property type="entry name" value="INTEGRASE"/>
    <property type="match status" value="1"/>
</dbReference>
<dbReference type="Pfam" id="PF09299">
    <property type="entry name" value="Mu-transpos_C"/>
    <property type="match status" value="1"/>
</dbReference>